<reference evidence="2 3" key="1">
    <citation type="submission" date="2023-06" db="EMBL/GenBank/DDBJ databases">
        <authorList>
            <person name="Oyuntsetseg B."/>
            <person name="Kim S.B."/>
        </authorList>
    </citation>
    <scope>NUCLEOTIDE SEQUENCE [LARGE SCALE GENOMIC DNA]</scope>
    <source>
        <strain evidence="2 3">4-36</strain>
    </source>
</reference>
<organism evidence="2 3">
    <name type="scientific">Amycolatopsis mongoliensis</name>
    <dbReference type="NCBI Taxonomy" id="715475"/>
    <lineage>
        <taxon>Bacteria</taxon>
        <taxon>Bacillati</taxon>
        <taxon>Actinomycetota</taxon>
        <taxon>Actinomycetes</taxon>
        <taxon>Pseudonocardiales</taxon>
        <taxon>Pseudonocardiaceae</taxon>
        <taxon>Amycolatopsis</taxon>
    </lineage>
</organism>
<sequence length="85" mass="9495">MRVHRQHAVGGFRGRGRVDNRQDVCRSVGGFGFGAFVRYPTPDARHAAGAALYSPVVLDVAEDVRDDQHDRRRQTGEHDEDADVH</sequence>
<evidence type="ECO:0000313" key="2">
    <source>
        <dbReference type="EMBL" id="WIY05583.1"/>
    </source>
</evidence>
<dbReference type="RefSeq" id="WP_286001871.1">
    <property type="nucleotide sequence ID" value="NZ_CP127295.1"/>
</dbReference>
<protein>
    <submittedName>
        <fullName evidence="2">Uncharacterized protein</fullName>
    </submittedName>
</protein>
<name>A0A9Y2NN67_9PSEU</name>
<accession>A0A9Y2NN67</accession>
<keyword evidence="3" id="KW-1185">Reference proteome</keyword>
<dbReference type="EMBL" id="CP127295">
    <property type="protein sequence ID" value="WIY05583.1"/>
    <property type="molecule type" value="Genomic_DNA"/>
</dbReference>
<proteinExistence type="predicted"/>
<dbReference type="Proteomes" id="UP001239397">
    <property type="component" value="Chromosome"/>
</dbReference>
<dbReference type="KEGG" id="amog:QRX60_17660"/>
<feature type="region of interest" description="Disordered" evidence="1">
    <location>
        <begin position="64"/>
        <end position="85"/>
    </location>
</feature>
<evidence type="ECO:0000313" key="3">
    <source>
        <dbReference type="Proteomes" id="UP001239397"/>
    </source>
</evidence>
<dbReference type="AlphaFoldDB" id="A0A9Y2NN67"/>
<gene>
    <name evidence="2" type="ORF">QRX60_17660</name>
</gene>
<evidence type="ECO:0000256" key="1">
    <source>
        <dbReference type="SAM" id="MobiDB-lite"/>
    </source>
</evidence>